<feature type="chain" id="PRO_5047532883" description="DUF3108 domain-containing protein" evidence="1">
    <location>
        <begin position="24"/>
        <end position="234"/>
    </location>
</feature>
<dbReference type="EMBL" id="JARXIC010000010">
    <property type="protein sequence ID" value="MDQ8194368.1"/>
    <property type="molecule type" value="Genomic_DNA"/>
</dbReference>
<reference evidence="2 3" key="1">
    <citation type="submission" date="2023-04" db="EMBL/GenBank/DDBJ databases">
        <title>A novel bacteria isolated from coastal sediment.</title>
        <authorList>
            <person name="Liu X.-J."/>
            <person name="Du Z.-J."/>
        </authorList>
    </citation>
    <scope>NUCLEOTIDE SEQUENCE [LARGE SCALE GENOMIC DNA]</scope>
    <source>
        <strain evidence="2 3">SDUM461004</strain>
    </source>
</reference>
<proteinExistence type="predicted"/>
<dbReference type="RefSeq" id="WP_308984843.1">
    <property type="nucleotide sequence ID" value="NZ_JARXIC010000010.1"/>
</dbReference>
<feature type="signal peptide" evidence="1">
    <location>
        <begin position="1"/>
        <end position="23"/>
    </location>
</feature>
<evidence type="ECO:0000313" key="3">
    <source>
        <dbReference type="Proteomes" id="UP001243717"/>
    </source>
</evidence>
<keyword evidence="1" id="KW-0732">Signal</keyword>
<dbReference type="Proteomes" id="UP001243717">
    <property type="component" value="Unassembled WGS sequence"/>
</dbReference>
<name>A0ABU1AHW7_9BACT</name>
<comment type="caution">
    <text evidence="2">The sequence shown here is derived from an EMBL/GenBank/DDBJ whole genome shotgun (WGS) entry which is preliminary data.</text>
</comment>
<protein>
    <recommendedName>
        <fullName evidence="4">DUF3108 domain-containing protein</fullName>
    </recommendedName>
</protein>
<accession>A0ABU1AHW7</accession>
<gene>
    <name evidence="2" type="ORF">QEH59_08020</name>
</gene>
<keyword evidence="3" id="KW-1185">Reference proteome</keyword>
<sequence>MQIQNYILVTMALFLIATCKASAEATFREIEFNVYGQYPVRNVTYLPINEAALKSGEEVPEPIEIKTHSLARTGPYSYKGDSHLQFYDSTNKNLVAQLTIPPETGRWLLIFVRNPRYKSQSEQQLKYLVYPFDDSLSHLPSNGLIFLNISGKELDGLLEDKRVNLDAGESEIYRVQESLPINLWARSFDGKKLLPALIKTYKFAPNHRYLIIFFPPVLTGSADLDVRFLSESVK</sequence>
<organism evidence="2 3">
    <name type="scientific">Thalassobacterium sedimentorum</name>
    <dbReference type="NCBI Taxonomy" id="3041258"/>
    <lineage>
        <taxon>Bacteria</taxon>
        <taxon>Pseudomonadati</taxon>
        <taxon>Verrucomicrobiota</taxon>
        <taxon>Opitutia</taxon>
        <taxon>Puniceicoccales</taxon>
        <taxon>Coraliomargaritaceae</taxon>
        <taxon>Thalassobacterium</taxon>
    </lineage>
</organism>
<evidence type="ECO:0000313" key="2">
    <source>
        <dbReference type="EMBL" id="MDQ8194368.1"/>
    </source>
</evidence>
<evidence type="ECO:0008006" key="4">
    <source>
        <dbReference type="Google" id="ProtNLM"/>
    </source>
</evidence>
<evidence type="ECO:0000256" key="1">
    <source>
        <dbReference type="SAM" id="SignalP"/>
    </source>
</evidence>